<gene>
    <name evidence="1" type="ORF">ABT56_19015</name>
</gene>
<comment type="caution">
    <text evidence="1">The sequence shown here is derived from an EMBL/GenBank/DDBJ whole genome shotgun (WGS) entry which is preliminary data.</text>
</comment>
<evidence type="ECO:0000313" key="2">
    <source>
        <dbReference type="Proteomes" id="UP000036097"/>
    </source>
</evidence>
<sequence>MGRVSVFDGVPDKSILSVRIRTQDAYRGGRFNSHDALDIIKKRIIKAEHAIENSINNHQYSRVKITQERLSDLAMSLAFLQKIVIKYGSENLVIRMNSGKATKLFFSNGDNSWVDSPARVMFAFVHPEVRFESPRKRDRKSSLELIGRSSGISVFNIKK</sequence>
<dbReference type="AlphaFoldDB" id="A0A0J1GUV2"/>
<dbReference type="PATRIC" id="fig|1195763.3.peg.4067"/>
<evidence type="ECO:0000313" key="1">
    <source>
        <dbReference type="EMBL" id="KLV03525.1"/>
    </source>
</evidence>
<protein>
    <submittedName>
        <fullName evidence="1">Uncharacterized protein</fullName>
    </submittedName>
</protein>
<organism evidence="1 2">
    <name type="scientific">Photobacterium aquae</name>
    <dbReference type="NCBI Taxonomy" id="1195763"/>
    <lineage>
        <taxon>Bacteria</taxon>
        <taxon>Pseudomonadati</taxon>
        <taxon>Pseudomonadota</taxon>
        <taxon>Gammaproteobacteria</taxon>
        <taxon>Vibrionales</taxon>
        <taxon>Vibrionaceae</taxon>
        <taxon>Photobacterium</taxon>
    </lineage>
</organism>
<dbReference type="EMBL" id="LDOT01000032">
    <property type="protein sequence ID" value="KLV03525.1"/>
    <property type="molecule type" value="Genomic_DNA"/>
</dbReference>
<name>A0A0J1GUV2_9GAMM</name>
<proteinExistence type="predicted"/>
<accession>A0A0J1GUV2</accession>
<keyword evidence="2" id="KW-1185">Reference proteome</keyword>
<reference evidence="1 2" key="1">
    <citation type="submission" date="2015-05" db="EMBL/GenBank/DDBJ databases">
        <title>Photobacterium galathea sp. nov.</title>
        <authorList>
            <person name="Machado H."/>
            <person name="Gram L."/>
        </authorList>
    </citation>
    <scope>NUCLEOTIDE SEQUENCE [LARGE SCALE GENOMIC DNA]</scope>
    <source>
        <strain evidence="1 2">CGMCC 1.12159</strain>
    </source>
</reference>
<dbReference type="Proteomes" id="UP000036097">
    <property type="component" value="Unassembled WGS sequence"/>
</dbReference>